<evidence type="ECO:0000256" key="1">
    <source>
        <dbReference type="ARBA" id="ARBA00023015"/>
    </source>
</evidence>
<evidence type="ECO:0000259" key="4">
    <source>
        <dbReference type="PROSITE" id="PS01124"/>
    </source>
</evidence>
<dbReference type="AlphaFoldDB" id="A0AAJ1X058"/>
<dbReference type="PANTHER" id="PTHR11019:SF159">
    <property type="entry name" value="TRANSCRIPTIONAL REGULATOR-RELATED"/>
    <property type="match status" value="1"/>
</dbReference>
<keyword evidence="3" id="KW-0804">Transcription</keyword>
<dbReference type="PROSITE" id="PS01124">
    <property type="entry name" value="HTH_ARAC_FAMILY_2"/>
    <property type="match status" value="1"/>
</dbReference>
<evidence type="ECO:0000256" key="3">
    <source>
        <dbReference type="ARBA" id="ARBA00023163"/>
    </source>
</evidence>
<name>A0AAJ1X058_9ACTN</name>
<dbReference type="InterPro" id="IPR009057">
    <property type="entry name" value="Homeodomain-like_sf"/>
</dbReference>
<dbReference type="GO" id="GO:0003700">
    <property type="term" value="F:DNA-binding transcription factor activity"/>
    <property type="evidence" value="ECO:0007669"/>
    <property type="project" value="InterPro"/>
</dbReference>
<dbReference type="Proteomes" id="UP001239215">
    <property type="component" value="Unassembled WGS sequence"/>
</dbReference>
<gene>
    <name evidence="5" type="ORF">QE405_000068</name>
</gene>
<sequence length="72" mass="8339">MRTLERRFRAETGLSLRQWRIRNRMEAAAVLLRSRTTTAAVAHRVGYTDLSAFRRVFKAHFGTTPGEYAARQ</sequence>
<dbReference type="PRINTS" id="PR00032">
    <property type="entry name" value="HTHARAC"/>
</dbReference>
<dbReference type="GO" id="GO:0043565">
    <property type="term" value="F:sequence-specific DNA binding"/>
    <property type="evidence" value="ECO:0007669"/>
    <property type="project" value="InterPro"/>
</dbReference>
<protein>
    <submittedName>
        <fullName evidence="5">AraC-like DNA-binding protein</fullName>
    </submittedName>
</protein>
<dbReference type="InterPro" id="IPR020449">
    <property type="entry name" value="Tscrpt_reg_AraC-type_HTH"/>
</dbReference>
<dbReference type="Gene3D" id="1.10.10.60">
    <property type="entry name" value="Homeodomain-like"/>
    <property type="match status" value="2"/>
</dbReference>
<feature type="domain" description="HTH araC/xylS-type" evidence="4">
    <location>
        <begin position="1"/>
        <end position="71"/>
    </location>
</feature>
<keyword evidence="1" id="KW-0805">Transcription regulation</keyword>
<dbReference type="Pfam" id="PF12833">
    <property type="entry name" value="HTH_18"/>
    <property type="match status" value="1"/>
</dbReference>
<dbReference type="EMBL" id="JAUTAN010000001">
    <property type="protein sequence ID" value="MDQ1102784.1"/>
    <property type="molecule type" value="Genomic_DNA"/>
</dbReference>
<dbReference type="InterPro" id="IPR018060">
    <property type="entry name" value="HTH_AraC"/>
</dbReference>
<dbReference type="PANTHER" id="PTHR11019">
    <property type="entry name" value="HTH-TYPE TRANSCRIPTIONAL REGULATOR NIMR"/>
    <property type="match status" value="1"/>
</dbReference>
<keyword evidence="2 5" id="KW-0238">DNA-binding</keyword>
<evidence type="ECO:0000313" key="6">
    <source>
        <dbReference type="Proteomes" id="UP001239215"/>
    </source>
</evidence>
<accession>A0AAJ1X058</accession>
<comment type="caution">
    <text evidence="5">The sequence shown here is derived from an EMBL/GenBank/DDBJ whole genome shotgun (WGS) entry which is preliminary data.</text>
</comment>
<proteinExistence type="predicted"/>
<reference evidence="5" key="1">
    <citation type="submission" date="2023-07" db="EMBL/GenBank/DDBJ databases">
        <title>Functional and genomic diversity of the sorghum phyllosphere microbiome.</title>
        <authorList>
            <person name="Shade A."/>
        </authorList>
    </citation>
    <scope>NUCLEOTIDE SEQUENCE</scope>
    <source>
        <strain evidence="5">SORGH_AS_1067</strain>
    </source>
</reference>
<dbReference type="SMART" id="SM00342">
    <property type="entry name" value="HTH_ARAC"/>
    <property type="match status" value="1"/>
</dbReference>
<evidence type="ECO:0000313" key="5">
    <source>
        <dbReference type="EMBL" id="MDQ1102784.1"/>
    </source>
</evidence>
<organism evidence="5 6">
    <name type="scientific">Nocardioides zeae</name>
    <dbReference type="NCBI Taxonomy" id="1457234"/>
    <lineage>
        <taxon>Bacteria</taxon>
        <taxon>Bacillati</taxon>
        <taxon>Actinomycetota</taxon>
        <taxon>Actinomycetes</taxon>
        <taxon>Propionibacteriales</taxon>
        <taxon>Nocardioidaceae</taxon>
        <taxon>Nocardioides</taxon>
    </lineage>
</organism>
<dbReference type="SUPFAM" id="SSF46689">
    <property type="entry name" value="Homeodomain-like"/>
    <property type="match status" value="1"/>
</dbReference>
<evidence type="ECO:0000256" key="2">
    <source>
        <dbReference type="ARBA" id="ARBA00023125"/>
    </source>
</evidence>